<gene>
    <name evidence="1" type="ORF">A2Y62_13705</name>
</gene>
<dbReference type="EMBL" id="MFGW01000217">
    <property type="protein sequence ID" value="OGF59336.1"/>
    <property type="molecule type" value="Genomic_DNA"/>
</dbReference>
<proteinExistence type="predicted"/>
<organism evidence="1 2">
    <name type="scientific">Candidatus Fischerbacteria bacterium RBG_13_37_8</name>
    <dbReference type="NCBI Taxonomy" id="1817863"/>
    <lineage>
        <taxon>Bacteria</taxon>
        <taxon>Candidatus Fischeribacteriota</taxon>
    </lineage>
</organism>
<sequence length="59" mass="6258">MCDSGVDNKETIPAETGSLYYLVVPTNITNEGGYGFDSDGISRPAAKGLCLSQMRVDCP</sequence>
<evidence type="ECO:0000313" key="1">
    <source>
        <dbReference type="EMBL" id="OGF59336.1"/>
    </source>
</evidence>
<dbReference type="AlphaFoldDB" id="A0A1F5V7E5"/>
<name>A0A1F5V7E5_9BACT</name>
<accession>A0A1F5V7E5</accession>
<comment type="caution">
    <text evidence="1">The sequence shown here is derived from an EMBL/GenBank/DDBJ whole genome shotgun (WGS) entry which is preliminary data.</text>
</comment>
<reference evidence="1 2" key="1">
    <citation type="journal article" date="2016" name="Nat. Commun.">
        <title>Thousands of microbial genomes shed light on interconnected biogeochemical processes in an aquifer system.</title>
        <authorList>
            <person name="Anantharaman K."/>
            <person name="Brown C.T."/>
            <person name="Hug L.A."/>
            <person name="Sharon I."/>
            <person name="Castelle C.J."/>
            <person name="Probst A.J."/>
            <person name="Thomas B.C."/>
            <person name="Singh A."/>
            <person name="Wilkins M.J."/>
            <person name="Karaoz U."/>
            <person name="Brodie E.L."/>
            <person name="Williams K.H."/>
            <person name="Hubbard S.S."/>
            <person name="Banfield J.F."/>
        </authorList>
    </citation>
    <scope>NUCLEOTIDE SEQUENCE [LARGE SCALE GENOMIC DNA]</scope>
</reference>
<dbReference type="Proteomes" id="UP000178943">
    <property type="component" value="Unassembled WGS sequence"/>
</dbReference>
<protein>
    <submittedName>
        <fullName evidence="1">Uncharacterized protein</fullName>
    </submittedName>
</protein>
<evidence type="ECO:0000313" key="2">
    <source>
        <dbReference type="Proteomes" id="UP000178943"/>
    </source>
</evidence>